<evidence type="ECO:0000313" key="3">
    <source>
        <dbReference type="EMBL" id="GAF74678.1"/>
    </source>
</evidence>
<gene>
    <name evidence="3" type="ORF">S01H1_10831</name>
</gene>
<dbReference type="GO" id="GO:0016787">
    <property type="term" value="F:hydrolase activity"/>
    <property type="evidence" value="ECO:0007669"/>
    <property type="project" value="UniProtKB-KW"/>
</dbReference>
<keyword evidence="2" id="KW-0378">Hydrolase</keyword>
<proteinExistence type="inferred from homology"/>
<evidence type="ECO:0000256" key="2">
    <source>
        <dbReference type="ARBA" id="ARBA00022801"/>
    </source>
</evidence>
<organism evidence="3">
    <name type="scientific">marine sediment metagenome</name>
    <dbReference type="NCBI Taxonomy" id="412755"/>
    <lineage>
        <taxon>unclassified sequences</taxon>
        <taxon>metagenomes</taxon>
        <taxon>ecological metagenomes</taxon>
    </lineage>
</organism>
<sequence length="191" mass="21603">YKSKMLQVKDALKKGPVAAMKDLGEGWVGEEAVACALYCFLKSPGDYSLTVLTGANTSGDSDSIACIAGGLSGTYNGISRIPKRWVNRVEKKEMLRGLASRLFYASITNETFKQYMTQNHPKTWPNSYFWKQVQNDWNNALECAAKLKDLTPENIRELKLPVAKRESKDRPMKFRHIPVDPDAFFTKIEPY</sequence>
<dbReference type="AlphaFoldDB" id="X0S0U9"/>
<dbReference type="InterPro" id="IPR050792">
    <property type="entry name" value="ADP-ribosylglycohydrolase"/>
</dbReference>
<comment type="caution">
    <text evidence="3">The sequence shown here is derived from an EMBL/GenBank/DDBJ whole genome shotgun (WGS) entry which is preliminary data.</text>
</comment>
<reference evidence="3" key="1">
    <citation type="journal article" date="2014" name="Front. Microbiol.">
        <title>High frequency of phylogenetically diverse reductive dehalogenase-homologous genes in deep subseafloor sedimentary metagenomes.</title>
        <authorList>
            <person name="Kawai M."/>
            <person name="Futagami T."/>
            <person name="Toyoda A."/>
            <person name="Takaki Y."/>
            <person name="Nishi S."/>
            <person name="Hori S."/>
            <person name="Arai W."/>
            <person name="Tsubouchi T."/>
            <person name="Morono Y."/>
            <person name="Uchiyama I."/>
            <person name="Ito T."/>
            <person name="Fujiyama A."/>
            <person name="Inagaki F."/>
            <person name="Takami H."/>
        </authorList>
    </citation>
    <scope>NUCLEOTIDE SEQUENCE</scope>
    <source>
        <strain evidence="3">Expedition CK06-06</strain>
    </source>
</reference>
<accession>X0S0U9</accession>
<dbReference type="SUPFAM" id="SSF101478">
    <property type="entry name" value="ADP-ribosylglycohydrolase"/>
    <property type="match status" value="1"/>
</dbReference>
<protein>
    <recommendedName>
        <fullName evidence="4">ADP-ribosylglycohydrolase family protein</fullName>
    </recommendedName>
</protein>
<dbReference type="InterPro" id="IPR036705">
    <property type="entry name" value="Ribosyl_crysJ1_sf"/>
</dbReference>
<evidence type="ECO:0008006" key="4">
    <source>
        <dbReference type="Google" id="ProtNLM"/>
    </source>
</evidence>
<dbReference type="PANTHER" id="PTHR16222:SF24">
    <property type="entry name" value="ADP-RIBOSYLHYDROLASE ARH3"/>
    <property type="match status" value="1"/>
</dbReference>
<dbReference type="Pfam" id="PF03747">
    <property type="entry name" value="ADP_ribosyl_GH"/>
    <property type="match status" value="1"/>
</dbReference>
<comment type="similarity">
    <text evidence="1">Belongs to the ADP-ribosylglycohydrolase family.</text>
</comment>
<feature type="non-terminal residue" evidence="3">
    <location>
        <position position="1"/>
    </location>
</feature>
<dbReference type="EMBL" id="BARS01005522">
    <property type="protein sequence ID" value="GAF74678.1"/>
    <property type="molecule type" value="Genomic_DNA"/>
</dbReference>
<name>X0S0U9_9ZZZZ</name>
<evidence type="ECO:0000256" key="1">
    <source>
        <dbReference type="ARBA" id="ARBA00010702"/>
    </source>
</evidence>
<dbReference type="PANTHER" id="PTHR16222">
    <property type="entry name" value="ADP-RIBOSYLGLYCOHYDROLASE"/>
    <property type="match status" value="1"/>
</dbReference>
<dbReference type="InterPro" id="IPR005502">
    <property type="entry name" value="Ribosyl_crysJ1"/>
</dbReference>
<dbReference type="Gene3D" id="1.10.4080.10">
    <property type="entry name" value="ADP-ribosylation/Crystallin J1"/>
    <property type="match status" value="1"/>
</dbReference>